<keyword evidence="1" id="KW-0808">Transferase</keyword>
<dbReference type="Proteomes" id="UP001205861">
    <property type="component" value="Unassembled WGS sequence"/>
</dbReference>
<protein>
    <submittedName>
        <fullName evidence="6">Histidine kinase</fullName>
    </submittedName>
</protein>
<evidence type="ECO:0000256" key="3">
    <source>
        <dbReference type="ARBA" id="ARBA00023012"/>
    </source>
</evidence>
<reference evidence="6 7" key="1">
    <citation type="submission" date="2022-08" db="EMBL/GenBank/DDBJ databases">
        <title>Reclassification of Massilia species as members of the genera Telluria, Duganella, Pseudoduganella, Mokoshia gen. nov. and Zemynaea gen. nov. using orthogonal and non-orthogonal genome-based approaches.</title>
        <authorList>
            <person name="Bowman J.P."/>
        </authorList>
    </citation>
    <scope>NUCLEOTIDE SEQUENCE [LARGE SCALE GENOMIC DNA]</scope>
    <source>
        <strain evidence="6 7">JCM 31607</strain>
    </source>
</reference>
<evidence type="ECO:0000259" key="4">
    <source>
        <dbReference type="Pfam" id="PF02518"/>
    </source>
</evidence>
<dbReference type="SUPFAM" id="SSF55874">
    <property type="entry name" value="ATPase domain of HSP90 chaperone/DNA topoisomerase II/histidine kinase"/>
    <property type="match status" value="1"/>
</dbReference>
<dbReference type="EMBL" id="JANUGV010000004">
    <property type="protein sequence ID" value="MCS0609547.1"/>
    <property type="molecule type" value="Genomic_DNA"/>
</dbReference>
<dbReference type="Pfam" id="PF02518">
    <property type="entry name" value="HATPase_c"/>
    <property type="match status" value="1"/>
</dbReference>
<dbReference type="Gene3D" id="1.20.5.1930">
    <property type="match status" value="1"/>
</dbReference>
<name>A0ABT2BM43_9BURK</name>
<dbReference type="PANTHER" id="PTHR24421">
    <property type="entry name" value="NITRATE/NITRITE SENSOR PROTEIN NARX-RELATED"/>
    <property type="match status" value="1"/>
</dbReference>
<keyword evidence="3" id="KW-0902">Two-component regulatory system</keyword>
<sequence length="238" mass="25843">MTNVPAPTTELEQQLAARVAELTELLGHLANCWDEERRQLARQLHDNLGSSMTALTMHLGLLAQQLPAEGKARDRAAQMKQLLTTIIETNRTMQLALWNDKLEFLGIKAALTELANGFGAAHGIATRASLPDDDVQCTREQGVLLLRCAEEGLRNAAAHASASQAELILDDDGEQAMLTVRDNGHGPRPDALLDLRCHDLRLLRERARLLGGTLTLAAHPDGGAALTLTLPHCHDRTA</sequence>
<evidence type="ECO:0000259" key="5">
    <source>
        <dbReference type="Pfam" id="PF07730"/>
    </source>
</evidence>
<evidence type="ECO:0000256" key="2">
    <source>
        <dbReference type="ARBA" id="ARBA00022777"/>
    </source>
</evidence>
<dbReference type="InterPro" id="IPR011712">
    <property type="entry name" value="Sig_transdc_His_kin_sub3_dim/P"/>
</dbReference>
<dbReference type="Gene3D" id="3.30.565.10">
    <property type="entry name" value="Histidine kinase-like ATPase, C-terminal domain"/>
    <property type="match status" value="1"/>
</dbReference>
<keyword evidence="7" id="KW-1185">Reference proteome</keyword>
<gene>
    <name evidence="6" type="ORF">NX773_15355</name>
</gene>
<dbReference type="InterPro" id="IPR036890">
    <property type="entry name" value="HATPase_C_sf"/>
</dbReference>
<keyword evidence="2 6" id="KW-0418">Kinase</keyword>
<dbReference type="RefSeq" id="WP_258857200.1">
    <property type="nucleotide sequence ID" value="NZ_JANUGV010000004.1"/>
</dbReference>
<dbReference type="PANTHER" id="PTHR24421:SF58">
    <property type="entry name" value="SIGNAL TRANSDUCTION HISTIDINE-PROTEIN KINASE_PHOSPHATASE UHPB"/>
    <property type="match status" value="1"/>
</dbReference>
<accession>A0ABT2BM43</accession>
<dbReference type="GO" id="GO:0016301">
    <property type="term" value="F:kinase activity"/>
    <property type="evidence" value="ECO:0007669"/>
    <property type="project" value="UniProtKB-KW"/>
</dbReference>
<organism evidence="6 7">
    <name type="scientific">Massilia solisilvae</name>
    <dbReference type="NCBI Taxonomy" id="1811225"/>
    <lineage>
        <taxon>Bacteria</taxon>
        <taxon>Pseudomonadati</taxon>
        <taxon>Pseudomonadota</taxon>
        <taxon>Betaproteobacteria</taxon>
        <taxon>Burkholderiales</taxon>
        <taxon>Oxalobacteraceae</taxon>
        <taxon>Telluria group</taxon>
        <taxon>Massilia</taxon>
    </lineage>
</organism>
<evidence type="ECO:0000313" key="7">
    <source>
        <dbReference type="Proteomes" id="UP001205861"/>
    </source>
</evidence>
<dbReference type="Pfam" id="PF07730">
    <property type="entry name" value="HisKA_3"/>
    <property type="match status" value="1"/>
</dbReference>
<dbReference type="InterPro" id="IPR003594">
    <property type="entry name" value="HATPase_dom"/>
</dbReference>
<evidence type="ECO:0000313" key="6">
    <source>
        <dbReference type="EMBL" id="MCS0609547.1"/>
    </source>
</evidence>
<comment type="caution">
    <text evidence="6">The sequence shown here is derived from an EMBL/GenBank/DDBJ whole genome shotgun (WGS) entry which is preliminary data.</text>
</comment>
<dbReference type="InterPro" id="IPR050482">
    <property type="entry name" value="Sensor_HK_TwoCompSys"/>
</dbReference>
<proteinExistence type="predicted"/>
<feature type="domain" description="Signal transduction histidine kinase subgroup 3 dimerisation and phosphoacceptor" evidence="5">
    <location>
        <begin position="36"/>
        <end position="94"/>
    </location>
</feature>
<evidence type="ECO:0000256" key="1">
    <source>
        <dbReference type="ARBA" id="ARBA00022679"/>
    </source>
</evidence>
<feature type="domain" description="Histidine kinase/HSP90-like ATPase" evidence="4">
    <location>
        <begin position="144"/>
        <end position="232"/>
    </location>
</feature>